<feature type="transmembrane region" description="Helical" evidence="6">
    <location>
        <begin position="634"/>
        <end position="655"/>
    </location>
</feature>
<evidence type="ECO:0000256" key="3">
    <source>
        <dbReference type="ARBA" id="ARBA00022989"/>
    </source>
</evidence>
<dbReference type="InterPro" id="IPR051328">
    <property type="entry name" value="T7SS_ABC-Transporter"/>
</dbReference>
<accession>A0A1D7W254</accession>
<dbReference type="Proteomes" id="UP000094793">
    <property type="component" value="Chromosome"/>
</dbReference>
<evidence type="ECO:0000256" key="1">
    <source>
        <dbReference type="ARBA" id="ARBA00004141"/>
    </source>
</evidence>
<feature type="transmembrane region" description="Helical" evidence="6">
    <location>
        <begin position="576"/>
        <end position="595"/>
    </location>
</feature>
<dbReference type="PANTHER" id="PTHR43077:SF10">
    <property type="entry name" value="TRANSPORT PERMEASE PROTEIN"/>
    <property type="match status" value="1"/>
</dbReference>
<feature type="transmembrane region" description="Helical" evidence="6">
    <location>
        <begin position="695"/>
        <end position="712"/>
    </location>
</feature>
<organism evidence="7 8">
    <name type="scientific">Brevibacterium aurantiacum</name>
    <dbReference type="NCBI Taxonomy" id="273384"/>
    <lineage>
        <taxon>Bacteria</taxon>
        <taxon>Bacillati</taxon>
        <taxon>Actinomycetota</taxon>
        <taxon>Actinomycetes</taxon>
        <taxon>Micrococcales</taxon>
        <taxon>Brevibacteriaceae</taxon>
        <taxon>Brevibacterium</taxon>
    </lineage>
</organism>
<feature type="transmembrane region" description="Helical" evidence="6">
    <location>
        <begin position="544"/>
        <end position="564"/>
    </location>
</feature>
<keyword evidence="4 6" id="KW-0472">Membrane</keyword>
<feature type="compositionally biased region" description="Basic and acidic residues" evidence="5">
    <location>
        <begin position="9"/>
        <end position="35"/>
    </location>
</feature>
<proteinExistence type="predicted"/>
<name>A0A1D7W254_BREAU</name>
<protein>
    <submittedName>
        <fullName evidence="7">Putative integral membrane protein</fullName>
    </submittedName>
</protein>
<evidence type="ECO:0000256" key="6">
    <source>
        <dbReference type="SAM" id="Phobius"/>
    </source>
</evidence>
<evidence type="ECO:0000256" key="4">
    <source>
        <dbReference type="ARBA" id="ARBA00023136"/>
    </source>
</evidence>
<feature type="transmembrane region" description="Helical" evidence="6">
    <location>
        <begin position="232"/>
        <end position="252"/>
    </location>
</feature>
<feature type="transmembrane region" description="Helical" evidence="6">
    <location>
        <begin position="404"/>
        <end position="426"/>
    </location>
</feature>
<feature type="region of interest" description="Disordered" evidence="5">
    <location>
        <begin position="1"/>
        <end position="52"/>
    </location>
</feature>
<evidence type="ECO:0000313" key="7">
    <source>
        <dbReference type="EMBL" id="AOP53169.1"/>
    </source>
</evidence>
<dbReference type="OrthoDB" id="3288304at2"/>
<feature type="compositionally biased region" description="Basic and acidic residues" evidence="5">
    <location>
        <begin position="722"/>
        <end position="737"/>
    </location>
</feature>
<feature type="compositionally biased region" description="Polar residues" evidence="5">
    <location>
        <begin position="822"/>
        <end position="832"/>
    </location>
</feature>
<dbReference type="InterPro" id="IPR013525">
    <property type="entry name" value="ABC2_TM"/>
</dbReference>
<feature type="region of interest" description="Disordered" evidence="5">
    <location>
        <begin position="722"/>
        <end position="832"/>
    </location>
</feature>
<dbReference type="GO" id="GO:0140359">
    <property type="term" value="F:ABC-type transporter activity"/>
    <property type="evidence" value="ECO:0007669"/>
    <property type="project" value="InterPro"/>
</dbReference>
<dbReference type="GO" id="GO:0016020">
    <property type="term" value="C:membrane"/>
    <property type="evidence" value="ECO:0007669"/>
    <property type="project" value="UniProtKB-SubCell"/>
</dbReference>
<dbReference type="RefSeq" id="WP_069599865.1">
    <property type="nucleotide sequence ID" value="NZ_CP017150.1"/>
</dbReference>
<feature type="transmembrane region" description="Helical" evidence="6">
    <location>
        <begin position="288"/>
        <end position="306"/>
    </location>
</feature>
<feature type="transmembrane region" description="Helical" evidence="6">
    <location>
        <begin position="607"/>
        <end position="627"/>
    </location>
</feature>
<gene>
    <name evidence="7" type="ORF">BLSMQ_1459</name>
</gene>
<feature type="transmembrane region" description="Helical" evidence="6">
    <location>
        <begin position="200"/>
        <end position="220"/>
    </location>
</feature>
<reference evidence="8" key="1">
    <citation type="submission" date="2016-09" db="EMBL/GenBank/DDBJ databases">
        <title>Complete Genome Sequence of Brevibacterium linens SMQ-1335.</title>
        <authorList>
            <person name="de Melo A.G."/>
            <person name="Labrie S.J."/>
            <person name="Dumaresq J."/>
            <person name="Roberts R.J."/>
            <person name="Tremblay D.M."/>
            <person name="Moineau S."/>
        </authorList>
    </citation>
    <scope>NUCLEOTIDE SEQUENCE [LARGE SCALE GENOMIC DNA]</scope>
    <source>
        <strain evidence="8">SMQ-1335</strain>
    </source>
</reference>
<dbReference type="EMBL" id="CP017150">
    <property type="protein sequence ID" value="AOP53169.1"/>
    <property type="molecule type" value="Genomic_DNA"/>
</dbReference>
<sequence length="832" mass="89647">MATPPPPLTRREAREHDSHDTRHDHDYDDSQDHDQAPQSTNEQHTTDADAEAAAAKRAKAELIGRTAAIFIMPLIMVGMMITGYLGTMHSPSANDMPVVVAGSDSKAADIKFALDGAEPDALDVDTVEDAHTAREMVYDREASAAVVIEGDKATLYTAGGAGVQQQTTVTGLVMPALQEEGLDVATEDIASLPDNDPSGLGAMFLMTAIVMAGYLPFSVLRSNSPELLKFKRIVPILGAWAAVIAGLVWTVVCPILDIVDAKDTVPVLGIAWLGVFAISCMQLFITRIVGALGVIVGIFFLMVLGMPSSNLSYPVYTMPAFYRFTHEILPMPAIGEALRSVLYFDGAGVTEHLLVLAIGAVVGLLLTKAYDFISHRRNPDPKPLDVNIPSLHGGRRPDSKVWRYISLIVFPLAMVTMMLTFMLGAMGSPTPKDMPVTVVGSSTEQAKDTIADLEKSMGKNMFDFTATSDKEEARAQVEDRDEVAALVLPTQKNAEFGLIANEAGNNSAYQVVNRIFDQVASAHDMELDVDNVAPLPDRDKNGVVVMYIAMGWILAGFMVVIVGANANPWSRPLKRMIPLTAVYAPFMSLVVALIAGPITGAVDGHFAQLWGAGIIAIFCIAMFAMVFERLIGMLAIIPVIGTLMFAGMPASNGAISEYMIPSFFTTLHDFLPMAAAVETIRSIIYFDSDVVTEHMQVLGLWGLVSLALVFLIDSIKPPRTEQDFGNLHLEREREQKKQARKQAKALEGPKSAPGSAGAQGFDASDSAESSQFGQSGQTVQSTIVEDDPNDYHRLSSRPTMAPTAGDGMSNRPAEAADRSESSDQQEWIPSTV</sequence>
<feature type="compositionally biased region" description="Polar residues" evidence="5">
    <location>
        <begin position="766"/>
        <end position="783"/>
    </location>
</feature>
<dbReference type="eggNOG" id="COG1511">
    <property type="taxonomic scope" value="Bacteria"/>
</dbReference>
<dbReference type="PANTHER" id="PTHR43077">
    <property type="entry name" value="TRANSPORT PERMEASE YVFS-RELATED"/>
    <property type="match status" value="1"/>
</dbReference>
<feature type="transmembrane region" description="Helical" evidence="6">
    <location>
        <begin position="353"/>
        <end position="373"/>
    </location>
</feature>
<dbReference type="KEGG" id="blin:BLSMQ_1459"/>
<evidence type="ECO:0000313" key="8">
    <source>
        <dbReference type="Proteomes" id="UP000094793"/>
    </source>
</evidence>
<dbReference type="AlphaFoldDB" id="A0A1D7W254"/>
<dbReference type="PATRIC" id="fig|1703.10.peg.1497"/>
<dbReference type="Pfam" id="PF12698">
    <property type="entry name" value="ABC2_membrane_3"/>
    <property type="match status" value="1"/>
</dbReference>
<keyword evidence="3 6" id="KW-1133">Transmembrane helix</keyword>
<keyword evidence="2 6" id="KW-0812">Transmembrane</keyword>
<evidence type="ECO:0000256" key="5">
    <source>
        <dbReference type="SAM" id="MobiDB-lite"/>
    </source>
</evidence>
<evidence type="ECO:0000256" key="2">
    <source>
        <dbReference type="ARBA" id="ARBA00022692"/>
    </source>
</evidence>
<feature type="transmembrane region" description="Helical" evidence="6">
    <location>
        <begin position="264"/>
        <end position="281"/>
    </location>
</feature>
<comment type="subcellular location">
    <subcellularLocation>
        <location evidence="1">Membrane</location>
        <topology evidence="1">Multi-pass membrane protein</topology>
    </subcellularLocation>
</comment>
<feature type="transmembrane region" description="Helical" evidence="6">
    <location>
        <begin position="66"/>
        <end position="86"/>
    </location>
</feature>